<dbReference type="InterPro" id="IPR000719">
    <property type="entry name" value="Prot_kinase_dom"/>
</dbReference>
<dbReference type="SMART" id="SM00220">
    <property type="entry name" value="S_TKc"/>
    <property type="match status" value="1"/>
</dbReference>
<dbReference type="RefSeq" id="WP_378532548.1">
    <property type="nucleotide sequence ID" value="NZ_JBHSBH010000007.1"/>
</dbReference>
<name>A0ABV8FK10_9ACTN</name>
<evidence type="ECO:0000259" key="14">
    <source>
        <dbReference type="PROSITE" id="PS51829"/>
    </source>
</evidence>
<keyword evidence="16" id="KW-1185">Reference proteome</keyword>
<evidence type="ECO:0000256" key="10">
    <source>
        <dbReference type="PROSITE-ProRule" id="PRU10141"/>
    </source>
</evidence>
<dbReference type="CDD" id="cd14014">
    <property type="entry name" value="STKc_PknB_like"/>
    <property type="match status" value="1"/>
</dbReference>
<keyword evidence="5 10" id="KW-0547">Nucleotide-binding</keyword>
<feature type="binding site" evidence="10">
    <location>
        <position position="45"/>
    </location>
    <ligand>
        <name>ATP</name>
        <dbReference type="ChEBI" id="CHEBI:30616"/>
    </ligand>
</feature>
<dbReference type="SUPFAM" id="SSF49785">
    <property type="entry name" value="Galactose-binding domain-like"/>
    <property type="match status" value="2"/>
</dbReference>
<dbReference type="PANTHER" id="PTHR43289">
    <property type="entry name" value="MITOGEN-ACTIVATED PROTEIN KINASE KINASE KINASE 20-RELATED"/>
    <property type="match status" value="1"/>
</dbReference>
<evidence type="ECO:0000256" key="3">
    <source>
        <dbReference type="ARBA" id="ARBA00022670"/>
    </source>
</evidence>
<comment type="caution">
    <text evidence="15">The sequence shown here is derived from an EMBL/GenBank/DDBJ whole genome shotgun (WGS) entry which is preliminary data.</text>
</comment>
<evidence type="ECO:0000256" key="9">
    <source>
        <dbReference type="ARBA" id="ARBA00023170"/>
    </source>
</evidence>
<feature type="domain" description="P/Homo B" evidence="14">
    <location>
        <begin position="397"/>
        <end position="516"/>
    </location>
</feature>
<dbReference type="EC" id="2.7.11.1" evidence="1"/>
<dbReference type="InterPro" id="IPR002884">
    <property type="entry name" value="P_dom"/>
</dbReference>
<dbReference type="Pfam" id="PF00069">
    <property type="entry name" value="Pkinase"/>
    <property type="match status" value="1"/>
</dbReference>
<keyword evidence="2" id="KW-0723">Serine/threonine-protein kinase</keyword>
<dbReference type="Pfam" id="PF01483">
    <property type="entry name" value="P_proprotein"/>
    <property type="match status" value="2"/>
</dbReference>
<keyword evidence="12" id="KW-0472">Membrane</keyword>
<evidence type="ECO:0000256" key="6">
    <source>
        <dbReference type="ARBA" id="ARBA00022777"/>
    </source>
</evidence>
<evidence type="ECO:0000256" key="4">
    <source>
        <dbReference type="ARBA" id="ARBA00022679"/>
    </source>
</evidence>
<sequence>MVDRTVQPGQRIGGRYEFIERIGSGGFGTVWKARDHRLQADVAVKGLSLPTSASPSEWEERLARSEREVRNAARLRDHPNIVSVHDVVVEDDIPWIVMQLVVGRSLSERLKSSGPLSVPEATDIARAMLKALHAAHGAGIVHRDIKPANVMLADNGEILLTDFGIATHEEDAKLTITGGVVGSVAYMAPERIRGDKSQAPSDLFSLGATLHETLEGTGPFARDSTPAVMHAVVYEEAPQPQRAGSLTPLITRLMAKAPEERPTVAEALALLDAPPPVAVPQRVPTGPTAAATGISAIPTPPGVMPTQTPPGVVPAPQPVPGPMPGPQTWTPPPGATPPGVTPPGAMAPGAAPGLSSKGKLLIWIAGTAVLVIVIAVFGVSLALHADQQASEEVGEGEGPGTQAALFENGSPVTIEDEATVESTIDVADVEGNAPTSLGVTVDLTHTALSDLNIQLIAPDGTAFELEPYGEPHDYTIDASSAGAAGTWTLRIEDTTAQDTGTLNSWALEFAQGGSDAVGGSAAPGDGAFENSSPVAIEDMSTAESTIEVTGVEGTAPATLGVTVDLEHTYLSDLTLQLIAPDGTSFDLEGETVNGTNEYTVDASAVEAAGVWTLRIEDQTAQDSGTLNSWSLRF</sequence>
<dbReference type="InterPro" id="IPR008271">
    <property type="entry name" value="Ser/Thr_kinase_AS"/>
</dbReference>
<keyword evidence="12" id="KW-0812">Transmembrane</keyword>
<dbReference type="PROSITE" id="PS00108">
    <property type="entry name" value="PROTEIN_KINASE_ST"/>
    <property type="match status" value="1"/>
</dbReference>
<feature type="region of interest" description="Disordered" evidence="11">
    <location>
        <begin position="317"/>
        <end position="339"/>
    </location>
</feature>
<evidence type="ECO:0000313" key="15">
    <source>
        <dbReference type="EMBL" id="MFC3996474.1"/>
    </source>
</evidence>
<evidence type="ECO:0000313" key="16">
    <source>
        <dbReference type="Proteomes" id="UP001595847"/>
    </source>
</evidence>
<feature type="domain" description="P/Homo B" evidence="14">
    <location>
        <begin position="521"/>
        <end position="633"/>
    </location>
</feature>
<dbReference type="InterPro" id="IPR011009">
    <property type="entry name" value="Kinase-like_dom_sf"/>
</dbReference>
<proteinExistence type="predicted"/>
<keyword evidence="6 15" id="KW-0418">Kinase</keyword>
<feature type="domain" description="Protein kinase" evidence="13">
    <location>
        <begin position="16"/>
        <end position="277"/>
    </location>
</feature>
<dbReference type="EMBL" id="JBHSBH010000007">
    <property type="protein sequence ID" value="MFC3996474.1"/>
    <property type="molecule type" value="Genomic_DNA"/>
</dbReference>
<evidence type="ECO:0000256" key="8">
    <source>
        <dbReference type="ARBA" id="ARBA00022840"/>
    </source>
</evidence>
<keyword evidence="7" id="KW-0378">Hydrolase</keyword>
<dbReference type="GO" id="GO:0016301">
    <property type="term" value="F:kinase activity"/>
    <property type="evidence" value="ECO:0007669"/>
    <property type="project" value="UniProtKB-KW"/>
</dbReference>
<dbReference type="PROSITE" id="PS51829">
    <property type="entry name" value="P_HOMO_B"/>
    <property type="match status" value="2"/>
</dbReference>
<dbReference type="Proteomes" id="UP001595847">
    <property type="component" value="Unassembled WGS sequence"/>
</dbReference>
<protein>
    <recommendedName>
        <fullName evidence="1">non-specific serine/threonine protein kinase</fullName>
        <ecNumber evidence="1">2.7.11.1</ecNumber>
    </recommendedName>
</protein>
<feature type="transmembrane region" description="Helical" evidence="12">
    <location>
        <begin position="360"/>
        <end position="383"/>
    </location>
</feature>
<accession>A0ABV8FK10</accession>
<evidence type="ECO:0000256" key="2">
    <source>
        <dbReference type="ARBA" id="ARBA00022527"/>
    </source>
</evidence>
<organism evidence="15 16">
    <name type="scientific">Nocardiopsis sediminis</name>
    <dbReference type="NCBI Taxonomy" id="1778267"/>
    <lineage>
        <taxon>Bacteria</taxon>
        <taxon>Bacillati</taxon>
        <taxon>Actinomycetota</taxon>
        <taxon>Actinomycetes</taxon>
        <taxon>Streptosporangiales</taxon>
        <taxon>Nocardiopsidaceae</taxon>
        <taxon>Nocardiopsis</taxon>
    </lineage>
</organism>
<gene>
    <name evidence="15" type="ORF">ACFOVU_11135</name>
</gene>
<dbReference type="PROSITE" id="PS00107">
    <property type="entry name" value="PROTEIN_KINASE_ATP"/>
    <property type="match status" value="1"/>
</dbReference>
<evidence type="ECO:0000256" key="11">
    <source>
        <dbReference type="SAM" id="MobiDB-lite"/>
    </source>
</evidence>
<evidence type="ECO:0000256" key="7">
    <source>
        <dbReference type="ARBA" id="ARBA00022801"/>
    </source>
</evidence>
<keyword evidence="8 10" id="KW-0067">ATP-binding</keyword>
<reference evidence="16" key="1">
    <citation type="journal article" date="2019" name="Int. J. Syst. Evol. Microbiol.">
        <title>The Global Catalogue of Microorganisms (GCM) 10K type strain sequencing project: providing services to taxonomists for standard genome sequencing and annotation.</title>
        <authorList>
            <consortium name="The Broad Institute Genomics Platform"/>
            <consortium name="The Broad Institute Genome Sequencing Center for Infectious Disease"/>
            <person name="Wu L."/>
            <person name="Ma J."/>
        </authorList>
    </citation>
    <scope>NUCLEOTIDE SEQUENCE [LARGE SCALE GENOMIC DNA]</scope>
    <source>
        <strain evidence="16">TBRC 1826</strain>
    </source>
</reference>
<dbReference type="PROSITE" id="PS50011">
    <property type="entry name" value="PROTEIN_KINASE_DOM"/>
    <property type="match status" value="1"/>
</dbReference>
<dbReference type="SUPFAM" id="SSF56112">
    <property type="entry name" value="Protein kinase-like (PK-like)"/>
    <property type="match status" value="1"/>
</dbReference>
<keyword evidence="12" id="KW-1133">Transmembrane helix</keyword>
<keyword evidence="4" id="KW-0808">Transferase</keyword>
<dbReference type="PANTHER" id="PTHR43289:SF6">
    <property type="entry name" value="SERINE_THREONINE-PROTEIN KINASE NEKL-3"/>
    <property type="match status" value="1"/>
</dbReference>
<evidence type="ECO:0000256" key="5">
    <source>
        <dbReference type="ARBA" id="ARBA00022741"/>
    </source>
</evidence>
<evidence type="ECO:0000256" key="12">
    <source>
        <dbReference type="SAM" id="Phobius"/>
    </source>
</evidence>
<evidence type="ECO:0000256" key="1">
    <source>
        <dbReference type="ARBA" id="ARBA00012513"/>
    </source>
</evidence>
<dbReference type="InterPro" id="IPR017441">
    <property type="entry name" value="Protein_kinase_ATP_BS"/>
</dbReference>
<evidence type="ECO:0000259" key="13">
    <source>
        <dbReference type="PROSITE" id="PS50011"/>
    </source>
</evidence>
<dbReference type="Gene3D" id="3.30.200.20">
    <property type="entry name" value="Phosphorylase Kinase, domain 1"/>
    <property type="match status" value="1"/>
</dbReference>
<dbReference type="Gene3D" id="1.10.510.10">
    <property type="entry name" value="Transferase(Phosphotransferase) domain 1"/>
    <property type="match status" value="1"/>
</dbReference>
<keyword evidence="3" id="KW-0645">Protease</keyword>
<keyword evidence="9" id="KW-0675">Receptor</keyword>
<dbReference type="InterPro" id="IPR008979">
    <property type="entry name" value="Galactose-bd-like_sf"/>
</dbReference>
<dbReference type="Gene3D" id="2.60.120.260">
    <property type="entry name" value="Galactose-binding domain-like"/>
    <property type="match status" value="2"/>
</dbReference>